<proteinExistence type="predicted"/>
<evidence type="ECO:0000313" key="2">
    <source>
        <dbReference type="WBParaSite" id="PS1159_v2.g13417.t1"/>
    </source>
</evidence>
<dbReference type="WBParaSite" id="PS1159_v2.g13417.t1">
    <property type="protein sequence ID" value="PS1159_v2.g13417.t1"/>
    <property type="gene ID" value="PS1159_v2.g13417"/>
</dbReference>
<protein>
    <submittedName>
        <fullName evidence="2">Uncharacterized protein</fullName>
    </submittedName>
</protein>
<name>A0AC35F5L5_9BILA</name>
<dbReference type="Proteomes" id="UP000887580">
    <property type="component" value="Unplaced"/>
</dbReference>
<evidence type="ECO:0000313" key="1">
    <source>
        <dbReference type="Proteomes" id="UP000887580"/>
    </source>
</evidence>
<organism evidence="1 2">
    <name type="scientific">Panagrolaimus sp. PS1159</name>
    <dbReference type="NCBI Taxonomy" id="55785"/>
    <lineage>
        <taxon>Eukaryota</taxon>
        <taxon>Metazoa</taxon>
        <taxon>Ecdysozoa</taxon>
        <taxon>Nematoda</taxon>
        <taxon>Chromadorea</taxon>
        <taxon>Rhabditida</taxon>
        <taxon>Tylenchina</taxon>
        <taxon>Panagrolaimomorpha</taxon>
        <taxon>Panagrolaimoidea</taxon>
        <taxon>Panagrolaimidae</taxon>
        <taxon>Panagrolaimus</taxon>
    </lineage>
</organism>
<accession>A0AC35F5L5</accession>
<reference evidence="2" key="1">
    <citation type="submission" date="2022-11" db="UniProtKB">
        <authorList>
            <consortium name="WormBaseParasite"/>
        </authorList>
    </citation>
    <scope>IDENTIFICATION</scope>
</reference>
<sequence length="190" mass="22102">MKDDIFDPSDSKYKTCCGVCHVTTGTILMCFVLLFVYVISLIFRIALFPYPAFIFGGIILIIINILIIGLAIYAVKKEKPSLLIPLLIALFIPLILKTIETLYSLYTFSTYNQQIRTTASNDNNDNNTFYHQKQHSSKDELEITSLLIELMIYFVIQTWLFFIAYKCYKYLKAKKAAEQFDTFSRPDYRY</sequence>